<dbReference type="PANTHER" id="PTHR11706:SF33">
    <property type="entry name" value="NATURAL RESISTANCE-ASSOCIATED MACROPHAGE PROTEIN 2"/>
    <property type="match status" value="1"/>
</dbReference>
<dbReference type="EMBL" id="CP003600">
    <property type="protein sequence ID" value="AFY93026.1"/>
    <property type="molecule type" value="Genomic_DNA"/>
</dbReference>
<dbReference type="PANTHER" id="PTHR11706">
    <property type="entry name" value="SOLUTE CARRIER PROTEIN FAMILY 11 MEMBER"/>
    <property type="match status" value="1"/>
</dbReference>
<feature type="transmembrane region" description="Helical" evidence="6">
    <location>
        <begin position="110"/>
        <end position="129"/>
    </location>
</feature>
<dbReference type="AlphaFoldDB" id="K9UF19"/>
<dbReference type="STRING" id="1173020.Cha6605_1918"/>
<feature type="transmembrane region" description="Helical" evidence="6">
    <location>
        <begin position="237"/>
        <end position="258"/>
    </location>
</feature>
<proteinExistence type="predicted"/>
<keyword evidence="3 6" id="KW-0812">Transmembrane</keyword>
<evidence type="ECO:0000313" key="7">
    <source>
        <dbReference type="EMBL" id="AFY93026.1"/>
    </source>
</evidence>
<keyword evidence="5 6" id="KW-0472">Membrane</keyword>
<dbReference type="GO" id="GO:0015086">
    <property type="term" value="F:cadmium ion transmembrane transporter activity"/>
    <property type="evidence" value="ECO:0007669"/>
    <property type="project" value="TreeGrafter"/>
</dbReference>
<feature type="transmembrane region" description="Helical" evidence="6">
    <location>
        <begin position="395"/>
        <end position="415"/>
    </location>
</feature>
<keyword evidence="4 6" id="KW-1133">Transmembrane helix</keyword>
<comment type="subcellular location">
    <subcellularLocation>
        <location evidence="1">Membrane</location>
        <topology evidence="1">Multi-pass membrane protein</topology>
    </subcellularLocation>
</comment>
<keyword evidence="2" id="KW-0813">Transport</keyword>
<reference evidence="7 8" key="1">
    <citation type="submission" date="2012-05" db="EMBL/GenBank/DDBJ databases">
        <title>Finished chromosome of genome of Chamaesiphon sp. PCC 6605.</title>
        <authorList>
            <consortium name="US DOE Joint Genome Institute"/>
            <person name="Gugger M."/>
            <person name="Coursin T."/>
            <person name="Rippka R."/>
            <person name="Tandeau De Marsac N."/>
            <person name="Huntemann M."/>
            <person name="Wei C.-L."/>
            <person name="Han J."/>
            <person name="Detter J.C."/>
            <person name="Han C."/>
            <person name="Tapia R."/>
            <person name="Chen A."/>
            <person name="Kyrpides N."/>
            <person name="Mavromatis K."/>
            <person name="Markowitz V."/>
            <person name="Szeto E."/>
            <person name="Ivanova N."/>
            <person name="Pagani I."/>
            <person name="Pati A."/>
            <person name="Goodwin L."/>
            <person name="Nordberg H.P."/>
            <person name="Cantor M.N."/>
            <person name="Hua S.X."/>
            <person name="Woyke T."/>
            <person name="Kerfeld C.A."/>
        </authorList>
    </citation>
    <scope>NUCLEOTIDE SEQUENCE [LARGE SCALE GENOMIC DNA]</scope>
    <source>
        <strain evidence="8">ATCC 27169 / PCC 6605</strain>
    </source>
</reference>
<evidence type="ECO:0000256" key="6">
    <source>
        <dbReference type="SAM" id="Phobius"/>
    </source>
</evidence>
<accession>K9UF19</accession>
<organism evidence="7 8">
    <name type="scientific">Chamaesiphon minutus (strain ATCC 27169 / PCC 6605)</name>
    <dbReference type="NCBI Taxonomy" id="1173020"/>
    <lineage>
        <taxon>Bacteria</taxon>
        <taxon>Bacillati</taxon>
        <taxon>Cyanobacteriota</taxon>
        <taxon>Cyanophyceae</taxon>
        <taxon>Gomontiellales</taxon>
        <taxon>Chamaesiphonaceae</taxon>
        <taxon>Chamaesiphon</taxon>
    </lineage>
</organism>
<dbReference type="PATRIC" id="fig|1173020.3.peg.2183"/>
<dbReference type="InterPro" id="IPR001046">
    <property type="entry name" value="NRAMP_fam"/>
</dbReference>
<evidence type="ECO:0000313" key="8">
    <source>
        <dbReference type="Proteomes" id="UP000010366"/>
    </source>
</evidence>
<dbReference type="Pfam" id="PF01566">
    <property type="entry name" value="Nramp"/>
    <property type="match status" value="1"/>
</dbReference>
<dbReference type="eggNOG" id="COG1914">
    <property type="taxonomic scope" value="Bacteria"/>
</dbReference>
<dbReference type="GO" id="GO:0005886">
    <property type="term" value="C:plasma membrane"/>
    <property type="evidence" value="ECO:0007669"/>
    <property type="project" value="TreeGrafter"/>
</dbReference>
<gene>
    <name evidence="7" type="ORF">Cha6605_1918</name>
</gene>
<dbReference type="GO" id="GO:0005384">
    <property type="term" value="F:manganese ion transmembrane transporter activity"/>
    <property type="evidence" value="ECO:0007669"/>
    <property type="project" value="TreeGrafter"/>
</dbReference>
<keyword evidence="8" id="KW-1185">Reference proteome</keyword>
<name>K9UF19_CHAP6</name>
<feature type="transmembrane region" description="Helical" evidence="6">
    <location>
        <begin position="356"/>
        <end position="383"/>
    </location>
</feature>
<dbReference type="GO" id="GO:0034755">
    <property type="term" value="P:iron ion transmembrane transport"/>
    <property type="evidence" value="ECO:0007669"/>
    <property type="project" value="TreeGrafter"/>
</dbReference>
<feature type="transmembrane region" description="Helical" evidence="6">
    <location>
        <begin position="283"/>
        <end position="311"/>
    </location>
</feature>
<evidence type="ECO:0000256" key="1">
    <source>
        <dbReference type="ARBA" id="ARBA00004141"/>
    </source>
</evidence>
<evidence type="ECO:0000256" key="5">
    <source>
        <dbReference type="ARBA" id="ARBA00023136"/>
    </source>
</evidence>
<feature type="transmembrane region" description="Helical" evidence="6">
    <location>
        <begin position="331"/>
        <end position="350"/>
    </location>
</feature>
<evidence type="ECO:0000256" key="2">
    <source>
        <dbReference type="ARBA" id="ARBA00022448"/>
    </source>
</evidence>
<evidence type="ECO:0000256" key="4">
    <source>
        <dbReference type="ARBA" id="ARBA00022989"/>
    </source>
</evidence>
<dbReference type="HOGENOM" id="CLU_020088_6_2_3"/>
<protein>
    <submittedName>
        <fullName evidence="7">Mn2+/Fe2_transporter, NRAMP family</fullName>
    </submittedName>
</protein>
<dbReference type="KEGG" id="cmp:Cha6605_1918"/>
<dbReference type="Proteomes" id="UP000010366">
    <property type="component" value="Chromosome"/>
</dbReference>
<sequence length="417" mass="44753">MPKSFLQQLGPGLITGASDDDPSGIGTYSQVGAQFGYAMLWTMLFSYPLMAAIQEISARIGRVTGHGIAGNMHRYYPRWLTYIIAGLLVIANVINLGADISAMGAALKLLIGGSAALYETIFAITCLLLQIFVPYAKYVNFLKWLTLVLFAYVATVFVVHVPWREALHATFVPSIEFKAQYLAGIIAVFGTTISPYLFFWQASEEVENIERAPNENALRDAPQQAPKQLGRIKADTYIGMGISNLIAFFIILTAAVTLHAHGKTDIQSSAQAAEALRPVAGEFAYALFTAGIIGTGLLAVPVLAGSAAYAVSGVFGWPASLEYKALQAKRFYGVLAVATLLGLSLDFTPIDPIKALFWAAVINGVLAGPVMVVIMLMATNPAVMGQFTLSRRLRLTGWLATAVMLIAAGSLFATWGK</sequence>
<feature type="transmembrane region" description="Helical" evidence="6">
    <location>
        <begin position="141"/>
        <end position="161"/>
    </location>
</feature>
<feature type="transmembrane region" description="Helical" evidence="6">
    <location>
        <begin position="38"/>
        <end position="58"/>
    </location>
</feature>
<evidence type="ECO:0000256" key="3">
    <source>
        <dbReference type="ARBA" id="ARBA00022692"/>
    </source>
</evidence>
<feature type="transmembrane region" description="Helical" evidence="6">
    <location>
        <begin position="181"/>
        <end position="199"/>
    </location>
</feature>
<feature type="transmembrane region" description="Helical" evidence="6">
    <location>
        <begin position="79"/>
        <end position="98"/>
    </location>
</feature>